<keyword evidence="2 4" id="KW-0863">Zinc-finger</keyword>
<name>A0A8T1VUQ6_9STRA</name>
<dbReference type="Proteomes" id="UP000693981">
    <property type="component" value="Unassembled WGS sequence"/>
</dbReference>
<keyword evidence="3" id="KW-0862">Zinc</keyword>
<evidence type="ECO:0000259" key="7">
    <source>
        <dbReference type="PROSITE" id="PS50848"/>
    </source>
</evidence>
<proteinExistence type="predicted"/>
<dbReference type="SMART" id="SM00064">
    <property type="entry name" value="FYVE"/>
    <property type="match status" value="1"/>
</dbReference>
<feature type="region of interest" description="Disordered" evidence="5">
    <location>
        <begin position="1"/>
        <end position="64"/>
    </location>
</feature>
<dbReference type="CDD" id="cd00065">
    <property type="entry name" value="FYVE_like_SF"/>
    <property type="match status" value="1"/>
</dbReference>
<evidence type="ECO:0008006" key="10">
    <source>
        <dbReference type="Google" id="ProtNLM"/>
    </source>
</evidence>
<feature type="compositionally biased region" description="Polar residues" evidence="5">
    <location>
        <begin position="406"/>
        <end position="427"/>
    </location>
</feature>
<evidence type="ECO:0000259" key="6">
    <source>
        <dbReference type="PROSITE" id="PS50178"/>
    </source>
</evidence>
<feature type="compositionally biased region" description="Acidic residues" evidence="5">
    <location>
        <begin position="429"/>
        <end position="439"/>
    </location>
</feature>
<dbReference type="PROSITE" id="PS50178">
    <property type="entry name" value="ZF_FYVE"/>
    <property type="match status" value="1"/>
</dbReference>
<feature type="compositionally biased region" description="Basic and acidic residues" evidence="5">
    <location>
        <begin position="46"/>
        <end position="55"/>
    </location>
</feature>
<feature type="compositionally biased region" description="Polar residues" evidence="5">
    <location>
        <begin position="27"/>
        <end position="45"/>
    </location>
</feature>
<dbReference type="PANTHER" id="PTHR23164">
    <property type="entry name" value="EARLY ENDOSOME ANTIGEN 1"/>
    <property type="match status" value="1"/>
</dbReference>
<dbReference type="GO" id="GO:0008270">
    <property type="term" value="F:zinc ion binding"/>
    <property type="evidence" value="ECO:0007669"/>
    <property type="project" value="UniProtKB-KW"/>
</dbReference>
<feature type="region of interest" description="Disordered" evidence="5">
    <location>
        <begin position="381"/>
        <end position="467"/>
    </location>
</feature>
<accession>A0A8T1VUQ6</accession>
<dbReference type="EMBL" id="JAGDFL010000566">
    <property type="protein sequence ID" value="KAG7385065.1"/>
    <property type="molecule type" value="Genomic_DNA"/>
</dbReference>
<dbReference type="OrthoDB" id="116827at2759"/>
<dbReference type="InterPro" id="IPR000306">
    <property type="entry name" value="Znf_FYVE"/>
</dbReference>
<protein>
    <recommendedName>
        <fullName evidence="10">FYVE-type domain-containing protein</fullName>
    </recommendedName>
</protein>
<keyword evidence="1" id="KW-0479">Metal-binding</keyword>
<dbReference type="GO" id="GO:0008289">
    <property type="term" value="F:lipid binding"/>
    <property type="evidence" value="ECO:0007669"/>
    <property type="project" value="InterPro"/>
</dbReference>
<feature type="domain" description="FYVE-type" evidence="6">
    <location>
        <begin position="318"/>
        <end position="378"/>
    </location>
</feature>
<dbReference type="Pfam" id="PF01363">
    <property type="entry name" value="FYVE"/>
    <property type="match status" value="1"/>
</dbReference>
<keyword evidence="9" id="KW-1185">Reference proteome</keyword>
<dbReference type="PROSITE" id="PS50848">
    <property type="entry name" value="START"/>
    <property type="match status" value="1"/>
</dbReference>
<evidence type="ECO:0000313" key="9">
    <source>
        <dbReference type="Proteomes" id="UP000693981"/>
    </source>
</evidence>
<dbReference type="PANTHER" id="PTHR23164:SF29">
    <property type="entry name" value="E3 UBIQUITIN-PROTEIN LIGASE PIB1"/>
    <property type="match status" value="1"/>
</dbReference>
<dbReference type="InterPro" id="IPR002913">
    <property type="entry name" value="START_lipid-bd_dom"/>
</dbReference>
<dbReference type="InterPro" id="IPR017455">
    <property type="entry name" value="Znf_FYVE-rel"/>
</dbReference>
<feature type="domain" description="START" evidence="7">
    <location>
        <begin position="1"/>
        <end position="301"/>
    </location>
</feature>
<organism evidence="8 9">
    <name type="scientific">Phytophthora boehmeriae</name>
    <dbReference type="NCBI Taxonomy" id="109152"/>
    <lineage>
        <taxon>Eukaryota</taxon>
        <taxon>Sar</taxon>
        <taxon>Stramenopiles</taxon>
        <taxon>Oomycota</taxon>
        <taxon>Peronosporomycetes</taxon>
        <taxon>Peronosporales</taxon>
        <taxon>Peronosporaceae</taxon>
        <taxon>Phytophthora</taxon>
    </lineage>
</organism>
<comment type="caution">
    <text evidence="8">The sequence shown here is derived from an EMBL/GenBank/DDBJ whole genome shotgun (WGS) entry which is preliminary data.</text>
</comment>
<reference evidence="8" key="1">
    <citation type="submission" date="2021-02" db="EMBL/GenBank/DDBJ databases">
        <authorList>
            <person name="Palmer J.M."/>
        </authorList>
    </citation>
    <scope>NUCLEOTIDE SEQUENCE</scope>
    <source>
        <strain evidence="8">SCRP23</strain>
    </source>
</reference>
<evidence type="ECO:0000256" key="4">
    <source>
        <dbReference type="PROSITE-ProRule" id="PRU00091"/>
    </source>
</evidence>
<dbReference type="AlphaFoldDB" id="A0A8T1VUQ6"/>
<evidence type="ECO:0000256" key="3">
    <source>
        <dbReference type="ARBA" id="ARBA00022833"/>
    </source>
</evidence>
<sequence>MNNQDWTTSPTATSDLSASRYTERTRASSAMQYRRPSQQIPSLSRHQSDRPRRNTEPGVELSPVRRREIIGHLNATVKSVMESMLTDNPKNVQWRPKLRKKDISYYVDETSVKPGQTRFCCVSHTNASVADVMKLFMISDADTVNRNNRVLYDSLVEAKILTVLRRPTKERPMSSMYVRYSRFQTPGVMMNRDMCVAVATDMLHQSDGSTIGYCLWDSVDDPAFASAAKTGITRGNMFRSGFFIRRSGRRPSTNEDPTRGMTKIVYMVGMEPGGIAPGLTAWLMMERFGANLGRLVAHFRRKHLDSRTFVMKAQWVPRSSARACKRCEKPFQVLSKRVNCHACGHVVCRSCCSKESIELHGVGLVPMPICFSCLDKAGLSAPTSSQQSRSSIGRRRLHSDTAAVSRASTPSQSKLSHSMPKPQSQSVVDPDDDDDDGDEWAFTPSGAPVRPYRPASTLFGETKRIVE</sequence>
<evidence type="ECO:0000256" key="1">
    <source>
        <dbReference type="ARBA" id="ARBA00022723"/>
    </source>
</evidence>
<feature type="compositionally biased region" description="Polar residues" evidence="5">
    <location>
        <begin position="1"/>
        <end position="20"/>
    </location>
</feature>
<evidence type="ECO:0000256" key="5">
    <source>
        <dbReference type="SAM" id="MobiDB-lite"/>
    </source>
</evidence>
<evidence type="ECO:0000256" key="2">
    <source>
        <dbReference type="ARBA" id="ARBA00022771"/>
    </source>
</evidence>
<evidence type="ECO:0000313" key="8">
    <source>
        <dbReference type="EMBL" id="KAG7385065.1"/>
    </source>
</evidence>
<gene>
    <name evidence="8" type="ORF">PHYBOEH_009184</name>
</gene>